<accession>A0A914CJS3</accession>
<sequence length="198" mass="22809">MEEKQFNFLIVPPPPTELLKKYREVIKFLVNEETEKIVRLTEDGDAFGAIGRNGNRIHLDEVKKEGGWTERGLNRTRNVLVETLGFKFVELRLAGKDPFKIHCQPQLRPVQDLLRNTLITAPKGRDLSLWSFVSLEKIPFKIHCQPQLRPVQDLLRNTLITAPKGRSQVIVPTTPLFRNVIPQLSTWPLNRSLVLFIL</sequence>
<dbReference type="WBParaSite" id="ACRNAN_scaffold1109.g13599.t1">
    <property type="protein sequence ID" value="ACRNAN_scaffold1109.g13599.t1"/>
    <property type="gene ID" value="ACRNAN_scaffold1109.g13599"/>
</dbReference>
<dbReference type="Proteomes" id="UP000887540">
    <property type="component" value="Unplaced"/>
</dbReference>
<protein>
    <submittedName>
        <fullName evidence="2">Uncharacterized protein</fullName>
    </submittedName>
</protein>
<dbReference type="AlphaFoldDB" id="A0A914CJS3"/>
<evidence type="ECO:0000313" key="2">
    <source>
        <dbReference type="WBParaSite" id="ACRNAN_scaffold1109.g13599.t1"/>
    </source>
</evidence>
<evidence type="ECO:0000313" key="1">
    <source>
        <dbReference type="Proteomes" id="UP000887540"/>
    </source>
</evidence>
<reference evidence="2" key="1">
    <citation type="submission" date="2022-11" db="UniProtKB">
        <authorList>
            <consortium name="WormBaseParasite"/>
        </authorList>
    </citation>
    <scope>IDENTIFICATION</scope>
</reference>
<proteinExistence type="predicted"/>
<name>A0A914CJS3_9BILA</name>
<keyword evidence="1" id="KW-1185">Reference proteome</keyword>
<organism evidence="1 2">
    <name type="scientific">Acrobeloides nanus</name>
    <dbReference type="NCBI Taxonomy" id="290746"/>
    <lineage>
        <taxon>Eukaryota</taxon>
        <taxon>Metazoa</taxon>
        <taxon>Ecdysozoa</taxon>
        <taxon>Nematoda</taxon>
        <taxon>Chromadorea</taxon>
        <taxon>Rhabditida</taxon>
        <taxon>Tylenchina</taxon>
        <taxon>Cephalobomorpha</taxon>
        <taxon>Cephaloboidea</taxon>
        <taxon>Cephalobidae</taxon>
        <taxon>Acrobeloides</taxon>
    </lineage>
</organism>